<sequence>MNPIIPEIASSVNPKANPSFILLSSQLIDAILYHPVFPMWRSAQIQKCTGSAPPSPILRVLQRVCCGCAILL</sequence>
<organism evidence="1 2">
    <name type="scientific">[Clostridium] methylpentosum DSM 5476</name>
    <dbReference type="NCBI Taxonomy" id="537013"/>
    <lineage>
        <taxon>Bacteria</taxon>
        <taxon>Bacillati</taxon>
        <taxon>Bacillota</taxon>
        <taxon>Clostridia</taxon>
        <taxon>Eubacteriales</taxon>
        <taxon>Oscillospiraceae</taxon>
        <taxon>Oscillospiraceae incertae sedis</taxon>
    </lineage>
</organism>
<dbReference type="HOGENOM" id="CLU_2715258_0_0_9"/>
<proteinExistence type="predicted"/>
<dbReference type="Proteomes" id="UP000003340">
    <property type="component" value="Unassembled WGS sequence"/>
</dbReference>
<comment type="caution">
    <text evidence="1">The sequence shown here is derived from an EMBL/GenBank/DDBJ whole genome shotgun (WGS) entry which is preliminary data.</text>
</comment>
<keyword evidence="2" id="KW-1185">Reference proteome</keyword>
<gene>
    <name evidence="1" type="ORF">CLOSTMETH_00040</name>
</gene>
<dbReference type="EMBL" id="ACEC01000002">
    <property type="protein sequence ID" value="EEG32302.1"/>
    <property type="molecule type" value="Genomic_DNA"/>
</dbReference>
<name>C0E868_9FIRM</name>
<reference evidence="1 2" key="2">
    <citation type="submission" date="2009-02" db="EMBL/GenBank/DDBJ databases">
        <title>Draft genome sequence of Clostridium methylpentosum (DSM 5476).</title>
        <authorList>
            <person name="Sudarsanam P."/>
            <person name="Ley R."/>
            <person name="Guruge J."/>
            <person name="Turnbaugh P.J."/>
            <person name="Mahowald M."/>
            <person name="Liep D."/>
            <person name="Gordon J."/>
        </authorList>
    </citation>
    <scope>NUCLEOTIDE SEQUENCE [LARGE SCALE GENOMIC DNA]</scope>
    <source>
        <strain evidence="1 2">DSM 5476</strain>
    </source>
</reference>
<evidence type="ECO:0000313" key="2">
    <source>
        <dbReference type="Proteomes" id="UP000003340"/>
    </source>
</evidence>
<protein>
    <submittedName>
        <fullName evidence="1">Uncharacterized protein</fullName>
    </submittedName>
</protein>
<evidence type="ECO:0000313" key="1">
    <source>
        <dbReference type="EMBL" id="EEG32302.1"/>
    </source>
</evidence>
<reference evidence="1 2" key="1">
    <citation type="submission" date="2009-01" db="EMBL/GenBank/DDBJ databases">
        <authorList>
            <person name="Fulton L."/>
            <person name="Clifton S."/>
            <person name="Fulton B."/>
            <person name="Xu J."/>
            <person name="Minx P."/>
            <person name="Pepin K.H."/>
            <person name="Johnson M."/>
            <person name="Bhonagiri V."/>
            <person name="Nash W.E."/>
            <person name="Mardis E.R."/>
            <person name="Wilson R.K."/>
        </authorList>
    </citation>
    <scope>NUCLEOTIDE SEQUENCE [LARGE SCALE GENOMIC DNA]</scope>
    <source>
        <strain evidence="1 2">DSM 5476</strain>
    </source>
</reference>
<dbReference type="AlphaFoldDB" id="C0E868"/>
<accession>C0E868</accession>